<evidence type="ECO:0000256" key="7">
    <source>
        <dbReference type="ARBA" id="ARBA00023136"/>
    </source>
</evidence>
<feature type="transmembrane region" description="Helical" evidence="11">
    <location>
        <begin position="346"/>
        <end position="371"/>
    </location>
</feature>
<evidence type="ECO:0000256" key="11">
    <source>
        <dbReference type="SAM" id="Phobius"/>
    </source>
</evidence>
<sequence>MLENELFERQMLKGNDDKCIRQNRLDQQIRQDEGANKERGNWSNKLEFLLSCFSYAVGLGTIWRFPYLCYRNGGGAFLIPYCIMYILAGLPLFFLEVAFGQYASEGPINVWRISPLFQGIGYAMFCISFLIGIYYNVIVAWSFYYLFASFTTELPWTHCNNEWNTQACAKFDGRNCTLFGGLLNSTGACIFQNETSSEDWDVLRNFAKAAKMPADEYFHHNVLTISNDIQEVGGIQWKLALCLLFAWILVFLALVKGVKSFGKVVYFTALFPYLILLVLLARAVTLPGYMDGVLFYLIPRWERLTEAKVWGDAAMQIFFALSPCWGGLITLASYNKFHNNCFRDSLIIATGNVLTAFFAGFVIFGIMGFMAHELGKPVDTVATEGAGLAFIAYPEAVSRLPFAPFWSILFFVMLLTLGLGTQFTVLETVVTTIVDSWPDKFRGRNHKWVVLGTSCVMFLMGLSMCSRNGMYILQLVDNHAATFSSLIVGFCEIMVLSWVYGADRFLNDIRFMLSKYPTTYGLWFFMWKFVTPIVIICLLIFCIIDFKPSSYGGVIFPPYINGIGWVISVLPVIFIPGIAALKIYHSEGSFWQRILKLKRPSEEWGPAPRKRKVLDEPKHVDSRIPLALHLMEDS</sequence>
<feature type="transmembrane region" description="Helical" evidence="11">
    <location>
        <begin position="120"/>
        <end position="147"/>
    </location>
</feature>
<evidence type="ECO:0000256" key="3">
    <source>
        <dbReference type="ARBA" id="ARBA00022448"/>
    </source>
</evidence>
<dbReference type="SUPFAM" id="SSF161070">
    <property type="entry name" value="SNF-like"/>
    <property type="match status" value="1"/>
</dbReference>
<feature type="transmembrane region" description="Helical" evidence="11">
    <location>
        <begin position="264"/>
        <end position="284"/>
    </location>
</feature>
<comment type="subcellular location">
    <subcellularLocation>
        <location evidence="1">Membrane</location>
        <topology evidence="1">Multi-pass membrane protein</topology>
    </subcellularLocation>
</comment>
<feature type="transmembrane region" description="Helical" evidence="11">
    <location>
        <begin position="46"/>
        <end position="65"/>
    </location>
</feature>
<organism evidence="12 13">
    <name type="scientific">Artemia franciscana</name>
    <name type="common">Brine shrimp</name>
    <name type="synonym">Artemia sanfranciscana</name>
    <dbReference type="NCBI Taxonomy" id="6661"/>
    <lineage>
        <taxon>Eukaryota</taxon>
        <taxon>Metazoa</taxon>
        <taxon>Ecdysozoa</taxon>
        <taxon>Arthropoda</taxon>
        <taxon>Crustacea</taxon>
        <taxon>Branchiopoda</taxon>
        <taxon>Anostraca</taxon>
        <taxon>Artemiidae</taxon>
        <taxon>Artemia</taxon>
    </lineage>
</organism>
<dbReference type="GO" id="GO:0015375">
    <property type="term" value="F:glycine:sodium symporter activity"/>
    <property type="evidence" value="ECO:0007669"/>
    <property type="project" value="TreeGrafter"/>
</dbReference>
<dbReference type="InterPro" id="IPR000175">
    <property type="entry name" value="Na/ntran_symport"/>
</dbReference>
<evidence type="ECO:0000313" key="13">
    <source>
        <dbReference type="Proteomes" id="UP001187531"/>
    </source>
</evidence>
<keyword evidence="8" id="KW-0915">Sodium</keyword>
<feature type="transmembrane region" description="Helical" evidence="11">
    <location>
        <begin position="522"/>
        <end position="546"/>
    </location>
</feature>
<evidence type="ECO:0000256" key="9">
    <source>
        <dbReference type="PIRSR" id="PIRSR600175-2"/>
    </source>
</evidence>
<feature type="transmembrane region" description="Helical" evidence="11">
    <location>
        <begin position="479"/>
        <end position="501"/>
    </location>
</feature>
<dbReference type="PRINTS" id="PR00176">
    <property type="entry name" value="NANEUSMPORT"/>
</dbReference>
<feature type="binding site" evidence="8">
    <location>
        <position position="56"/>
    </location>
    <ligand>
        <name>Na(+)</name>
        <dbReference type="ChEBI" id="CHEBI:29101"/>
        <label>1</label>
    </ligand>
</feature>
<reference evidence="12" key="1">
    <citation type="submission" date="2023-07" db="EMBL/GenBank/DDBJ databases">
        <title>Chromosome-level genome assembly of Artemia franciscana.</title>
        <authorList>
            <person name="Jo E."/>
        </authorList>
    </citation>
    <scope>NUCLEOTIDE SEQUENCE</scope>
    <source>
        <tissue evidence="12">Whole body</tissue>
    </source>
</reference>
<evidence type="ECO:0000256" key="1">
    <source>
        <dbReference type="ARBA" id="ARBA00004141"/>
    </source>
</evidence>
<evidence type="ECO:0000313" key="12">
    <source>
        <dbReference type="EMBL" id="KAK2715137.1"/>
    </source>
</evidence>
<evidence type="ECO:0000256" key="2">
    <source>
        <dbReference type="ARBA" id="ARBA00006459"/>
    </source>
</evidence>
<dbReference type="GO" id="GO:0046872">
    <property type="term" value="F:metal ion binding"/>
    <property type="evidence" value="ECO:0007669"/>
    <property type="project" value="UniProtKB-KW"/>
</dbReference>
<feature type="transmembrane region" description="Helical" evidence="11">
    <location>
        <begin position="235"/>
        <end position="255"/>
    </location>
</feature>
<dbReference type="PANTHER" id="PTHR11616:SF240">
    <property type="entry name" value="BLOATED TUBULES, ISOFORM B-RELATED"/>
    <property type="match status" value="1"/>
</dbReference>
<comment type="similarity">
    <text evidence="2 10">Belongs to the sodium:neurotransmitter symporter (SNF) (TC 2.A.22) family.</text>
</comment>
<feature type="transmembrane region" description="Helical" evidence="11">
    <location>
        <begin position="77"/>
        <end position="99"/>
    </location>
</feature>
<protein>
    <recommendedName>
        <fullName evidence="10">Transporter</fullName>
    </recommendedName>
</protein>
<feature type="binding site" evidence="8">
    <location>
        <position position="352"/>
    </location>
    <ligand>
        <name>Na(+)</name>
        <dbReference type="ChEBI" id="CHEBI:29101"/>
        <label>2</label>
    </ligand>
</feature>
<keyword evidence="3 10" id="KW-0813">Transport</keyword>
<proteinExistence type="inferred from homology"/>
<keyword evidence="6 11" id="KW-1133">Transmembrane helix</keyword>
<dbReference type="PROSITE" id="PS00610">
    <property type="entry name" value="NA_NEUROTRAN_SYMP_1"/>
    <property type="match status" value="1"/>
</dbReference>
<gene>
    <name evidence="12" type="ORF">QYM36_009953</name>
</gene>
<feature type="transmembrane region" description="Helical" evidence="11">
    <location>
        <begin position="448"/>
        <end position="473"/>
    </location>
</feature>
<dbReference type="AlphaFoldDB" id="A0AA88L3C0"/>
<feature type="binding site" evidence="8">
    <location>
        <position position="57"/>
    </location>
    <ligand>
        <name>Na(+)</name>
        <dbReference type="ChEBI" id="CHEBI:29101"/>
        <label>1</label>
    </ligand>
</feature>
<dbReference type="EMBL" id="JAVRJZ010000012">
    <property type="protein sequence ID" value="KAK2715137.1"/>
    <property type="molecule type" value="Genomic_DNA"/>
</dbReference>
<evidence type="ECO:0000256" key="4">
    <source>
        <dbReference type="ARBA" id="ARBA00022692"/>
    </source>
</evidence>
<evidence type="ECO:0000256" key="10">
    <source>
        <dbReference type="RuleBase" id="RU003732"/>
    </source>
</evidence>
<name>A0AA88L3C0_ARTSF</name>
<evidence type="ECO:0000256" key="5">
    <source>
        <dbReference type="ARBA" id="ARBA00022847"/>
    </source>
</evidence>
<accession>A0AA88L3C0</accession>
<dbReference type="Proteomes" id="UP001187531">
    <property type="component" value="Unassembled WGS sequence"/>
</dbReference>
<dbReference type="PANTHER" id="PTHR11616">
    <property type="entry name" value="SODIUM/CHLORIDE DEPENDENT TRANSPORTER"/>
    <property type="match status" value="1"/>
</dbReference>
<keyword evidence="8" id="KW-0479">Metal-binding</keyword>
<evidence type="ECO:0000256" key="6">
    <source>
        <dbReference type="ARBA" id="ARBA00022989"/>
    </source>
</evidence>
<evidence type="ECO:0000256" key="8">
    <source>
        <dbReference type="PIRSR" id="PIRSR600175-1"/>
    </source>
</evidence>
<keyword evidence="4 10" id="KW-0812">Transmembrane</keyword>
<keyword evidence="5 10" id="KW-0769">Symport</keyword>
<keyword evidence="9" id="KW-1015">Disulfide bond</keyword>
<dbReference type="GO" id="GO:0005886">
    <property type="term" value="C:plasma membrane"/>
    <property type="evidence" value="ECO:0007669"/>
    <property type="project" value="TreeGrafter"/>
</dbReference>
<dbReference type="Pfam" id="PF00209">
    <property type="entry name" value="SNF"/>
    <property type="match status" value="1"/>
</dbReference>
<dbReference type="InterPro" id="IPR037272">
    <property type="entry name" value="SNS_sf"/>
</dbReference>
<keyword evidence="7 11" id="KW-0472">Membrane</keyword>
<feature type="binding site" evidence="8">
    <location>
        <position position="417"/>
    </location>
    <ligand>
        <name>Na(+)</name>
        <dbReference type="ChEBI" id="CHEBI:29101"/>
        <label>1</label>
    </ligand>
</feature>
<feature type="transmembrane region" description="Helical" evidence="11">
    <location>
        <begin position="558"/>
        <end position="584"/>
    </location>
</feature>
<feature type="transmembrane region" description="Helical" evidence="11">
    <location>
        <begin position="313"/>
        <end position="334"/>
    </location>
</feature>
<keyword evidence="13" id="KW-1185">Reference proteome</keyword>
<feature type="disulfide bond" evidence="9">
    <location>
        <begin position="159"/>
        <end position="168"/>
    </location>
</feature>
<feature type="transmembrane region" description="Helical" evidence="11">
    <location>
        <begin position="405"/>
        <end position="427"/>
    </location>
</feature>
<dbReference type="PROSITE" id="PS50267">
    <property type="entry name" value="NA_NEUROTRAN_SYMP_3"/>
    <property type="match status" value="1"/>
</dbReference>
<dbReference type="PROSITE" id="PS00754">
    <property type="entry name" value="NA_NEUROTRAN_SYMP_2"/>
    <property type="match status" value="1"/>
</dbReference>
<comment type="caution">
    <text evidence="12">The sequence shown here is derived from an EMBL/GenBank/DDBJ whole genome shotgun (WGS) entry which is preliminary data.</text>
</comment>